<gene>
    <name evidence="1" type="ORF">ALC62_07487</name>
</gene>
<dbReference type="STRING" id="456900.A0A151IHS2"/>
<evidence type="ECO:0000313" key="2">
    <source>
        <dbReference type="Proteomes" id="UP000078542"/>
    </source>
</evidence>
<dbReference type="Proteomes" id="UP000078542">
    <property type="component" value="Unassembled WGS sequence"/>
</dbReference>
<sequence length="71" mass="8705">RHNTNVMTEFHSTAKTQKLQLWVVLASVMDFFKRRTKEEVFTLKSNEVQNKYNEINRLIILRIIKKFFIYR</sequence>
<feature type="non-terminal residue" evidence="1">
    <location>
        <position position="1"/>
    </location>
</feature>
<protein>
    <submittedName>
        <fullName evidence="1">Uncharacterized protein</fullName>
    </submittedName>
</protein>
<proteinExistence type="predicted"/>
<keyword evidence="2" id="KW-1185">Reference proteome</keyword>
<dbReference type="AlphaFoldDB" id="A0A151IHS2"/>
<name>A0A151IHS2_9HYME</name>
<accession>A0A151IHS2</accession>
<reference evidence="1 2" key="1">
    <citation type="submission" date="2016-03" db="EMBL/GenBank/DDBJ databases">
        <title>Cyphomyrmex costatus WGS genome.</title>
        <authorList>
            <person name="Nygaard S."/>
            <person name="Hu H."/>
            <person name="Boomsma J."/>
            <person name="Zhang G."/>
        </authorList>
    </citation>
    <scope>NUCLEOTIDE SEQUENCE [LARGE SCALE GENOMIC DNA]</scope>
    <source>
        <strain evidence="1">MS0001</strain>
        <tissue evidence="1">Whole body</tissue>
    </source>
</reference>
<dbReference type="EMBL" id="KQ977583">
    <property type="protein sequence ID" value="KYN01713.1"/>
    <property type="molecule type" value="Genomic_DNA"/>
</dbReference>
<organism evidence="1 2">
    <name type="scientific">Cyphomyrmex costatus</name>
    <dbReference type="NCBI Taxonomy" id="456900"/>
    <lineage>
        <taxon>Eukaryota</taxon>
        <taxon>Metazoa</taxon>
        <taxon>Ecdysozoa</taxon>
        <taxon>Arthropoda</taxon>
        <taxon>Hexapoda</taxon>
        <taxon>Insecta</taxon>
        <taxon>Pterygota</taxon>
        <taxon>Neoptera</taxon>
        <taxon>Endopterygota</taxon>
        <taxon>Hymenoptera</taxon>
        <taxon>Apocrita</taxon>
        <taxon>Aculeata</taxon>
        <taxon>Formicoidea</taxon>
        <taxon>Formicidae</taxon>
        <taxon>Myrmicinae</taxon>
        <taxon>Cyphomyrmex</taxon>
    </lineage>
</organism>
<evidence type="ECO:0000313" key="1">
    <source>
        <dbReference type="EMBL" id="KYN01713.1"/>
    </source>
</evidence>